<comment type="domain">
    <text evidence="10">Lacks alpha-helical transmembrane segments, suggesting that it resides in the membrane via beta-sheet conformations similar to those predicted for other outer membrane proteins and porin.</text>
</comment>
<evidence type="ECO:0000256" key="5">
    <source>
        <dbReference type="ARBA" id="ARBA00022787"/>
    </source>
</evidence>
<keyword evidence="3 10" id="KW-1134">Transmembrane beta strand</keyword>
<dbReference type="PROSITE" id="PS51847">
    <property type="entry name" value="SMP"/>
    <property type="match status" value="1"/>
</dbReference>
<dbReference type="HAMAP" id="MF_03105">
    <property type="entry name" value="Mdm34"/>
    <property type="match status" value="1"/>
</dbReference>
<evidence type="ECO:0000256" key="7">
    <source>
        <dbReference type="ARBA" id="ARBA00023121"/>
    </source>
</evidence>
<dbReference type="GO" id="GO:0008289">
    <property type="term" value="F:lipid binding"/>
    <property type="evidence" value="ECO:0007669"/>
    <property type="project" value="UniProtKB-KW"/>
</dbReference>
<dbReference type="AlphaFoldDB" id="A0A061AME3"/>
<accession>A0A061AME3</accession>
<evidence type="ECO:0000256" key="10">
    <source>
        <dbReference type="HAMAP-Rule" id="MF_03105"/>
    </source>
</evidence>
<evidence type="ECO:0000256" key="3">
    <source>
        <dbReference type="ARBA" id="ARBA00022452"/>
    </source>
</evidence>
<keyword evidence="4 10" id="KW-0812">Transmembrane</keyword>
<reference evidence="13" key="1">
    <citation type="journal article" date="2014" name="Genome Announc.">
        <title>Genome sequence of the yeast Cyberlindnera fabianii (Hansenula fabianii).</title>
        <authorList>
            <person name="Freel K.C."/>
            <person name="Sarilar V."/>
            <person name="Neuveglise C."/>
            <person name="Devillers H."/>
            <person name="Friedrich A."/>
            <person name="Schacherer J."/>
        </authorList>
    </citation>
    <scope>NUCLEOTIDE SEQUENCE</scope>
    <source>
        <strain evidence="13">YJS4271</strain>
    </source>
</reference>
<name>A0A061AME3_CYBFA</name>
<evidence type="ECO:0000256" key="6">
    <source>
        <dbReference type="ARBA" id="ARBA00023055"/>
    </source>
</evidence>
<gene>
    <name evidence="10" type="primary">MDM34</name>
    <name evidence="13" type="ORF">CYFA0S_02e05578g</name>
</gene>
<evidence type="ECO:0000256" key="2">
    <source>
        <dbReference type="ARBA" id="ARBA00022448"/>
    </source>
</evidence>
<sequence length="490" mass="54952">MSCDIHWDAFEQTAFQTWSKELLYDSLNSGKRPQILSSDIRVTDLNFGNTPPSFEVLEVGDLDTDKFRGIFKLKYDGDSSITLSTNIQANLLKIQERVVHEQGGDFALPKFTLASQPFSIPLFLKLSNIRLSGIIVVVFSKVKGLTLVFKNDPLENIKVSSSFDNVQVIEKFLQNKIENQIRDLFRDILPGVLHKVSQRWTTSNIISQLHTKMQEHPVDGERVSIFEVNPEEPELSPANMLRLSTLNRSRQSFRLSVPPFPDVIERPALSKFDAQLTLGKSKNIPIDVITNNTGYQLDDTLSRLTKIQTKNFLNEKNSVPVKRRSLKLGKKKSSKTKASPVKSPQPPTQPQATLDLDTPLSSEQMRTVSMNTDATLVNEDQENSFIENDTVSAPSSTSHSIHMEDLKRQAHLKLYTHAPSPVTPSLSPMLEKIPLLQRPPLAPMKTDLRGLYTPSSRSHSPRKSQSNLLSVGIGLQNSVWGDAPPPYTHI</sequence>
<dbReference type="GO" id="GO:0007005">
    <property type="term" value="P:mitochondrion organization"/>
    <property type="evidence" value="ECO:0007669"/>
    <property type="project" value="InterPro"/>
</dbReference>
<keyword evidence="2" id="KW-0813">Transport</keyword>
<dbReference type="VEuPathDB" id="FungiDB:BON22_0097"/>
<dbReference type="PhylomeDB" id="A0A061AME3"/>
<keyword evidence="7" id="KW-0446">Lipid-binding</keyword>
<evidence type="ECO:0000259" key="12">
    <source>
        <dbReference type="PROSITE" id="PS51847"/>
    </source>
</evidence>
<evidence type="ECO:0000256" key="4">
    <source>
        <dbReference type="ARBA" id="ARBA00022692"/>
    </source>
</evidence>
<dbReference type="EMBL" id="LK052887">
    <property type="protein sequence ID" value="CDR38779.1"/>
    <property type="molecule type" value="Genomic_DNA"/>
</dbReference>
<comment type="similarity">
    <text evidence="10">Belongs to the MDM34 family.</text>
</comment>
<dbReference type="Pfam" id="PF26545">
    <property type="entry name" value="Mdm34_N"/>
    <property type="match status" value="1"/>
</dbReference>
<dbReference type="OrthoDB" id="17927at2759"/>
<keyword evidence="6" id="KW-0445">Lipid transport</keyword>
<keyword evidence="8 10" id="KW-0496">Mitochondrion</keyword>
<feature type="compositionally biased region" description="Basic residues" evidence="11">
    <location>
        <begin position="321"/>
        <end position="335"/>
    </location>
</feature>
<dbReference type="GO" id="GO:1990456">
    <property type="term" value="P:mitochondrion-endoplasmic reticulum membrane tethering"/>
    <property type="evidence" value="ECO:0007669"/>
    <property type="project" value="TreeGrafter"/>
</dbReference>
<dbReference type="InterPro" id="IPR058825">
    <property type="entry name" value="MDM34_N"/>
</dbReference>
<dbReference type="PANTHER" id="PTHR28185">
    <property type="entry name" value="MITOCHONDRIAL DISTRIBUTION AND MORPHOLOGY PROTEIN 34"/>
    <property type="match status" value="1"/>
</dbReference>
<evidence type="ECO:0000313" key="13">
    <source>
        <dbReference type="EMBL" id="CDR38779.1"/>
    </source>
</evidence>
<proteinExistence type="inferred from homology"/>
<organism evidence="13">
    <name type="scientific">Cyberlindnera fabianii</name>
    <name type="common">Yeast</name>
    <name type="synonym">Hansenula fabianii</name>
    <dbReference type="NCBI Taxonomy" id="36022"/>
    <lineage>
        <taxon>Eukaryota</taxon>
        <taxon>Fungi</taxon>
        <taxon>Dikarya</taxon>
        <taxon>Ascomycota</taxon>
        <taxon>Saccharomycotina</taxon>
        <taxon>Saccharomycetes</taxon>
        <taxon>Phaffomycetales</taxon>
        <taxon>Phaffomycetaceae</taxon>
        <taxon>Cyberlindnera</taxon>
    </lineage>
</organism>
<evidence type="ECO:0000256" key="11">
    <source>
        <dbReference type="SAM" id="MobiDB-lite"/>
    </source>
</evidence>
<keyword evidence="5 10" id="KW-1000">Mitochondrion outer membrane</keyword>
<dbReference type="PANTHER" id="PTHR28185:SF1">
    <property type="entry name" value="MITOCHONDRIAL DISTRIBUTION AND MORPHOLOGY PROTEIN 34"/>
    <property type="match status" value="1"/>
</dbReference>
<comment type="function">
    <text evidence="10">Component of the ERMES/MDM complex, which serves as a molecular tether to connect the endoplasmic reticulum (ER) and mitochondria. Components of this complex are involved in the control of mitochondrial shape and protein biogenesis, and function in nonvesicular lipid trafficking between the ER and mitochondria. MDM34 is required for the interaction of the ER-resident membrane protein MMM1 and the outer mitochondrial membrane-resident beta-barrel protein MDM10.</text>
</comment>
<protein>
    <recommendedName>
        <fullName evidence="10">Mitochondrial distribution and morphology protein 34</fullName>
    </recommendedName>
</protein>
<dbReference type="GO" id="GO:0015914">
    <property type="term" value="P:phospholipid transport"/>
    <property type="evidence" value="ECO:0007669"/>
    <property type="project" value="TreeGrafter"/>
</dbReference>
<evidence type="ECO:0000256" key="1">
    <source>
        <dbReference type="ARBA" id="ARBA00004370"/>
    </source>
</evidence>
<keyword evidence="9 10" id="KW-0472">Membrane</keyword>
<dbReference type="InterPro" id="IPR027536">
    <property type="entry name" value="MDM34"/>
</dbReference>
<feature type="region of interest" description="Disordered" evidence="11">
    <location>
        <begin position="315"/>
        <end position="356"/>
    </location>
</feature>
<feature type="domain" description="SMP-LTD" evidence="12">
    <location>
        <begin position="1"/>
        <end position="198"/>
    </location>
</feature>
<dbReference type="VEuPathDB" id="FungiDB:BON22_0098"/>
<dbReference type="CDD" id="cd21673">
    <property type="entry name" value="SMP_Mdm34"/>
    <property type="match status" value="1"/>
</dbReference>
<dbReference type="InterPro" id="IPR031468">
    <property type="entry name" value="SMP_LBD"/>
</dbReference>
<evidence type="ECO:0000256" key="8">
    <source>
        <dbReference type="ARBA" id="ARBA00023128"/>
    </source>
</evidence>
<evidence type="ECO:0000256" key="9">
    <source>
        <dbReference type="ARBA" id="ARBA00023136"/>
    </source>
</evidence>
<comment type="subunit">
    <text evidence="10">Component of the ER-mitochondria encounter structure (ERMES) or MDM complex, composed of MMM1, MDM10, MDM12 and MDM34.</text>
</comment>
<feature type="compositionally biased region" description="Low complexity" evidence="11">
    <location>
        <begin position="454"/>
        <end position="466"/>
    </location>
</feature>
<dbReference type="GO" id="GO:0032865">
    <property type="term" value="C:ERMES complex"/>
    <property type="evidence" value="ECO:0007669"/>
    <property type="project" value="UniProtKB-UniRule"/>
</dbReference>
<feature type="region of interest" description="Disordered" evidence="11">
    <location>
        <begin position="440"/>
        <end position="467"/>
    </location>
</feature>
<comment type="subcellular location">
    <subcellularLocation>
        <location evidence="1">Membrane</location>
    </subcellularLocation>
    <subcellularLocation>
        <location evidence="10">Mitochondrion outer membrane</location>
        <topology evidence="10">Multi-pass membrane protein</topology>
    </subcellularLocation>
    <text evidence="10">The ERMES/MDM complex localizes to a few discrete foci (around 10 per single cell), that represent mitochondria-endoplasmic reticulum junctions. These foci are often found next to mtDNA nucleoids.</text>
</comment>